<dbReference type="InterPro" id="IPR011646">
    <property type="entry name" value="KAP_P-loop"/>
</dbReference>
<dbReference type="SUPFAM" id="SSF52540">
    <property type="entry name" value="P-loop containing nucleoside triphosphate hydrolases"/>
    <property type="match status" value="1"/>
</dbReference>
<gene>
    <name evidence="4" type="ORF">DES47_102354</name>
</gene>
<feature type="domain" description="KAP NTPase" evidence="3">
    <location>
        <begin position="845"/>
        <end position="1055"/>
    </location>
</feature>
<comment type="caution">
    <text evidence="4">The sequence shown here is derived from an EMBL/GenBank/DDBJ whole genome shotgun (WGS) entry which is preliminary data.</text>
</comment>
<evidence type="ECO:0000259" key="3">
    <source>
        <dbReference type="Pfam" id="PF07693"/>
    </source>
</evidence>
<dbReference type="EMBL" id="SNXS01000002">
    <property type="protein sequence ID" value="TDP72609.1"/>
    <property type="molecule type" value="Genomic_DNA"/>
</dbReference>
<dbReference type="PANTHER" id="PTHR22674">
    <property type="entry name" value="NTPASE, KAP FAMILY P-LOOP DOMAIN-CONTAINING 1"/>
    <property type="match status" value="1"/>
</dbReference>
<evidence type="ECO:0000256" key="2">
    <source>
        <dbReference type="SAM" id="MobiDB-lite"/>
    </source>
</evidence>
<dbReference type="Proteomes" id="UP000295361">
    <property type="component" value="Unassembled WGS sequence"/>
</dbReference>
<dbReference type="AlphaFoldDB" id="A0A4R6QQ70"/>
<feature type="region of interest" description="Disordered" evidence="2">
    <location>
        <begin position="14"/>
        <end position="33"/>
    </location>
</feature>
<dbReference type="SUPFAM" id="SSF88697">
    <property type="entry name" value="PUA domain-like"/>
    <property type="match status" value="1"/>
</dbReference>
<reference evidence="4 5" key="1">
    <citation type="submission" date="2019-03" db="EMBL/GenBank/DDBJ databases">
        <title>Genomic Encyclopedia of Type Strains, Phase IV (KMG-IV): sequencing the most valuable type-strain genomes for metagenomic binning, comparative biology and taxonomic classification.</title>
        <authorList>
            <person name="Goeker M."/>
        </authorList>
    </citation>
    <scope>NUCLEOTIDE SEQUENCE [LARGE SCALE GENOMIC DNA]</scope>
    <source>
        <strain evidence="4 5">DSM 16998</strain>
    </source>
</reference>
<dbReference type="PANTHER" id="PTHR22674:SF6">
    <property type="entry name" value="NTPASE KAP FAMILY P-LOOP DOMAIN-CONTAINING PROTEIN 1"/>
    <property type="match status" value="1"/>
</dbReference>
<feature type="compositionally biased region" description="Low complexity" evidence="2">
    <location>
        <begin position="336"/>
        <end position="351"/>
    </location>
</feature>
<protein>
    <submittedName>
        <fullName evidence="4">KAP-like P-loop domain-containing protein</fullName>
    </submittedName>
</protein>
<proteinExistence type="predicted"/>
<feature type="compositionally biased region" description="Basic and acidic residues" evidence="2">
    <location>
        <begin position="14"/>
        <end position="26"/>
    </location>
</feature>
<dbReference type="InParanoid" id="A0A4R6QQ70"/>
<organism evidence="4 5">
    <name type="scientific">Roseateles toxinivorans</name>
    <dbReference type="NCBI Taxonomy" id="270368"/>
    <lineage>
        <taxon>Bacteria</taxon>
        <taxon>Pseudomonadati</taxon>
        <taxon>Pseudomonadota</taxon>
        <taxon>Betaproteobacteria</taxon>
        <taxon>Burkholderiales</taxon>
        <taxon>Sphaerotilaceae</taxon>
        <taxon>Roseateles</taxon>
    </lineage>
</organism>
<dbReference type="InterPro" id="IPR052754">
    <property type="entry name" value="NTPase_KAP_P-loop"/>
</dbReference>
<feature type="domain" description="KAP NTPase" evidence="3">
    <location>
        <begin position="385"/>
        <end position="481"/>
    </location>
</feature>
<accession>A0A4R6QQ70</accession>
<dbReference type="Pfam" id="PF07693">
    <property type="entry name" value="KAP_NTPase"/>
    <property type="match status" value="2"/>
</dbReference>
<name>A0A4R6QQ70_9BURK</name>
<sequence length="1168" mass="126325">MNAPIRHAWLFQYKDREPGSGRHDQDNDQSTPTDWPVQRWAAEMRPGDLVFLWQTTDKGGLRGWGEIARIDSPEEPVKGRTTTRVVVDERVWLGRPIPRSEVVRSGALEGNLLLRAPQGTTFRISPDEARNLAELLPERRQPSLEGLTEHRPVAPALPPQWWQGLLQRLGVSGASPAGELLLRLAAEPAPGLPGDISTTCLLLALYKLALEQQTEPGLQALHRLLSTDTQLAQGLDRLHQAYLAERSGEGLGGSSIGATDNAWALLRRAIEIDQAWHGDGRLSADAVLAAVLRTGRGRLLGRLKEQGLELARMRAGLLAAINDPAQRQAWRQVWGEASPESSQAASSEPVAQAPPPPSLGQGVAQHGNDDPGAPGLDDALGAQDEAEAFARLIASCHLVPPMAVGVFGDWGSGKSFFLRLVHDHVKGLADDARRQVHADMFHAGIVQIRFNAWHYADTNLWASLVDHIFVELDQWARRQQQGAQAERLFDQLVTARELTLDAAEQLVHRRKEQGRAAQQLGAAEQKLEAARGRAGGAPQVYWSAVSAAFKEALGADPDAQRQLKRAAEILGLPQAGLDAEALSEAMQSLGQQAQRGQLVTAGVLRQAGGRWAPLLLLLGCLAVPAGLLLLRDGLSALLAWPGLAQLNSAVLTVSGALASVAGALGLMARRVHSAIDQVERFRGHLDTAVRKQVTAPAKEVKQAQDEFARLKAEVEEAKAQLAGSSERLAEAEREYASGTGRGRLMRFVRERAVNGDYAKHQGLVATVRKDFEQLAANMGSVEQDGAREAAQRKLFRQRIEALKREALLPAGPDGAPPRSLLTADELTKLDRSIQAVGSQDTPVFKRIVLYIDDLDRCAPDKVVDVLQAVHLLLGFPLFVVLVAVDVRWVSRALECHYPAMLGAPPSIPQAKAAASAHDYLEKIFQIPYWVRPMTPEASVEFLRKRSEAPQAEAGEADDLAAEDAAKEAIAPETMYVTAPREDEPGISPAVVNVAETARFDSEAEADTDLRKAAEIASSPAPVFSLDFSEAERDFIAKLAPFVGASPRRALRFLNVYRVMKSSLGDQDLALLMASQGHLALMTQVAVITGAPGLLREWAAALRQADDAAGLQGLRDTLAGLDWTTRPVDGANLMGALAALAAEPLPANHSLLQGLRRHADLAQRYSFTG</sequence>
<keyword evidence="5" id="KW-1185">Reference proteome</keyword>
<keyword evidence="1" id="KW-0175">Coiled coil</keyword>
<dbReference type="RefSeq" id="WP_133700061.1">
    <property type="nucleotide sequence ID" value="NZ_SNXS01000002.1"/>
</dbReference>
<dbReference type="InterPro" id="IPR027417">
    <property type="entry name" value="P-loop_NTPase"/>
</dbReference>
<dbReference type="OrthoDB" id="88903at2"/>
<dbReference type="InterPro" id="IPR015947">
    <property type="entry name" value="PUA-like_sf"/>
</dbReference>
<evidence type="ECO:0000313" key="5">
    <source>
        <dbReference type="Proteomes" id="UP000295361"/>
    </source>
</evidence>
<evidence type="ECO:0000313" key="4">
    <source>
        <dbReference type="EMBL" id="TDP72609.1"/>
    </source>
</evidence>
<feature type="region of interest" description="Disordered" evidence="2">
    <location>
        <begin position="331"/>
        <end position="379"/>
    </location>
</feature>
<evidence type="ECO:0000256" key="1">
    <source>
        <dbReference type="SAM" id="Coils"/>
    </source>
</evidence>
<feature type="coiled-coil region" evidence="1">
    <location>
        <begin position="700"/>
        <end position="734"/>
    </location>
</feature>